<keyword evidence="1" id="KW-0472">Membrane</keyword>
<dbReference type="InterPro" id="IPR007436">
    <property type="entry name" value="DUF485"/>
</dbReference>
<dbReference type="KEGG" id="cfc:CFLV_03935"/>
<keyword evidence="1" id="KW-1133">Transmembrane helix</keyword>
<keyword evidence="1" id="KW-0812">Transmembrane</keyword>
<dbReference type="Proteomes" id="UP000315353">
    <property type="component" value="Unassembled WGS sequence"/>
</dbReference>
<evidence type="ECO:0000313" key="3">
    <source>
        <dbReference type="EMBL" id="GEB98024.1"/>
    </source>
</evidence>
<evidence type="ECO:0000313" key="2">
    <source>
        <dbReference type="EMBL" id="APT86421.1"/>
    </source>
</evidence>
<dbReference type="GeneID" id="82879867"/>
<feature type="transmembrane region" description="Helical" evidence="1">
    <location>
        <begin position="72"/>
        <end position="94"/>
    </location>
</feature>
<dbReference type="AlphaFoldDB" id="A0A1L7CKM7"/>
<evidence type="ECO:0000313" key="4">
    <source>
        <dbReference type="Proteomes" id="UP000185479"/>
    </source>
</evidence>
<name>A0A1L7CKM7_CORFL</name>
<dbReference type="PANTHER" id="PTHR38441:SF1">
    <property type="entry name" value="MEMBRANE PROTEIN"/>
    <property type="match status" value="1"/>
</dbReference>
<reference evidence="3 5" key="2">
    <citation type="submission" date="2019-06" db="EMBL/GenBank/DDBJ databases">
        <title>Whole genome shotgun sequence of Corynebacterium flavescens NBRC 14136.</title>
        <authorList>
            <person name="Hosoyama A."/>
            <person name="Uohara A."/>
            <person name="Ohji S."/>
            <person name="Ichikawa N."/>
        </authorList>
    </citation>
    <scope>NUCLEOTIDE SEQUENCE [LARGE SCALE GENOMIC DNA]</scope>
    <source>
        <strain evidence="3 5">NBRC 14136</strain>
    </source>
</reference>
<dbReference type="STRING" id="28028.CFLV_03935"/>
<dbReference type="Proteomes" id="UP000185479">
    <property type="component" value="Chromosome"/>
</dbReference>
<evidence type="ECO:0000256" key="1">
    <source>
        <dbReference type="SAM" id="Phobius"/>
    </source>
</evidence>
<dbReference type="PANTHER" id="PTHR38441">
    <property type="entry name" value="INTEGRAL MEMBRANE PROTEIN-RELATED"/>
    <property type="match status" value="1"/>
</dbReference>
<dbReference type="RefSeq" id="WP_075729417.1">
    <property type="nucleotide sequence ID" value="NZ_BJNB01000022.1"/>
</dbReference>
<dbReference type="EMBL" id="CP009246">
    <property type="protein sequence ID" value="APT86421.1"/>
    <property type="molecule type" value="Genomic_DNA"/>
</dbReference>
<organism evidence="2 4">
    <name type="scientific">Corynebacterium flavescens</name>
    <dbReference type="NCBI Taxonomy" id="28028"/>
    <lineage>
        <taxon>Bacteria</taxon>
        <taxon>Bacillati</taxon>
        <taxon>Actinomycetota</taxon>
        <taxon>Actinomycetes</taxon>
        <taxon>Mycobacteriales</taxon>
        <taxon>Corynebacteriaceae</taxon>
        <taxon>Corynebacterium</taxon>
    </lineage>
</organism>
<feature type="transmembrane region" description="Helical" evidence="1">
    <location>
        <begin position="38"/>
        <end position="60"/>
    </location>
</feature>
<keyword evidence="4" id="KW-1185">Reference proteome</keyword>
<dbReference type="Pfam" id="PF04341">
    <property type="entry name" value="DUF485"/>
    <property type="match status" value="1"/>
</dbReference>
<sequence length="114" mass="12922">MSEAVASADTRREPTAEEFIEMRDSQEFGRLRSAYRSFTFPMTVAFFVWYVVYVLAAVFAPDFMGIDIGGGWNVGLVFGLAQFVTTFAITWVYVRYANKKIEPLAADIRQKLEG</sequence>
<gene>
    <name evidence="3" type="ORF">CFL01nite_15190</name>
    <name evidence="2" type="ORF">CFLV_03935</name>
</gene>
<proteinExistence type="predicted"/>
<reference evidence="2 4" key="1">
    <citation type="submission" date="2014-08" db="EMBL/GenBank/DDBJ databases">
        <title>Complete genome sequence of Corynebacterium flavescens OJ8(T)(=DSM 20296(T)), isolated from cheese.</title>
        <authorList>
            <person name="Ruckert C."/>
            <person name="Albersmeier A."/>
            <person name="Winkler A."/>
            <person name="Kalinowski J."/>
        </authorList>
    </citation>
    <scope>NUCLEOTIDE SEQUENCE [LARGE SCALE GENOMIC DNA]</scope>
    <source>
        <strain evidence="2 4">OJ8</strain>
    </source>
</reference>
<accession>A0A1L7CKM7</accession>
<evidence type="ECO:0000313" key="5">
    <source>
        <dbReference type="Proteomes" id="UP000315353"/>
    </source>
</evidence>
<dbReference type="OrthoDB" id="3543412at2"/>
<protein>
    <submittedName>
        <fullName evidence="2">Membrane protein</fullName>
    </submittedName>
</protein>
<dbReference type="EMBL" id="BJNB01000022">
    <property type="protein sequence ID" value="GEB98024.1"/>
    <property type="molecule type" value="Genomic_DNA"/>
</dbReference>